<name>A0A9P8TC47_9ASCO</name>
<dbReference type="AlphaFoldDB" id="A0A9P8TC47"/>
<dbReference type="InterPro" id="IPR029071">
    <property type="entry name" value="Ubiquitin-like_domsf"/>
</dbReference>
<dbReference type="GO" id="GO:0006886">
    <property type="term" value="P:intracellular protein transport"/>
    <property type="evidence" value="ECO:0007669"/>
    <property type="project" value="TreeGrafter"/>
</dbReference>
<dbReference type="GO" id="GO:0005737">
    <property type="term" value="C:cytoplasm"/>
    <property type="evidence" value="ECO:0007669"/>
    <property type="project" value="TreeGrafter"/>
</dbReference>
<proteinExistence type="predicted"/>
<dbReference type="PANTHER" id="PTHR46467">
    <property type="entry name" value="TETHER CONTAINING UBX DOMAIN FOR GLUT4"/>
    <property type="match status" value="1"/>
</dbReference>
<dbReference type="PANTHER" id="PTHR46467:SF1">
    <property type="entry name" value="TETHER CONTAINING UBX DOMAIN FOR GLUT4"/>
    <property type="match status" value="1"/>
</dbReference>
<dbReference type="InterPro" id="IPR021569">
    <property type="entry name" value="TUG-UBL1"/>
</dbReference>
<evidence type="ECO:0000259" key="2">
    <source>
        <dbReference type="Pfam" id="PF11470"/>
    </source>
</evidence>
<comment type="caution">
    <text evidence="3">The sequence shown here is derived from an EMBL/GenBank/DDBJ whole genome shotgun (WGS) entry which is preliminary data.</text>
</comment>
<dbReference type="Proteomes" id="UP000769528">
    <property type="component" value="Unassembled WGS sequence"/>
</dbReference>
<reference evidence="3" key="1">
    <citation type="journal article" date="2021" name="Open Biol.">
        <title>Shared evolutionary footprints suggest mitochondrial oxidative damage underlies multiple complex I losses in fungi.</title>
        <authorList>
            <person name="Schikora-Tamarit M.A."/>
            <person name="Marcet-Houben M."/>
            <person name="Nosek J."/>
            <person name="Gabaldon T."/>
        </authorList>
    </citation>
    <scope>NUCLEOTIDE SEQUENCE</scope>
    <source>
        <strain evidence="3">CBS6341</strain>
    </source>
</reference>
<organism evidence="3 4">
    <name type="scientific">Wickerhamomyces mucosus</name>
    <dbReference type="NCBI Taxonomy" id="1378264"/>
    <lineage>
        <taxon>Eukaryota</taxon>
        <taxon>Fungi</taxon>
        <taxon>Dikarya</taxon>
        <taxon>Ascomycota</taxon>
        <taxon>Saccharomycotina</taxon>
        <taxon>Saccharomycetes</taxon>
        <taxon>Phaffomycetales</taxon>
        <taxon>Wickerhamomycetaceae</taxon>
        <taxon>Wickerhamomyces</taxon>
    </lineage>
</organism>
<feature type="domain" description="TUG ubiquitin-like" evidence="2">
    <location>
        <begin position="7"/>
        <end position="69"/>
    </location>
</feature>
<keyword evidence="4" id="KW-1185">Reference proteome</keyword>
<dbReference type="OrthoDB" id="440781at2759"/>
<feature type="compositionally biased region" description="Basic and acidic residues" evidence="1">
    <location>
        <begin position="436"/>
        <end position="452"/>
    </location>
</feature>
<evidence type="ECO:0000313" key="3">
    <source>
        <dbReference type="EMBL" id="KAH3673294.1"/>
    </source>
</evidence>
<protein>
    <recommendedName>
        <fullName evidence="2">TUG ubiquitin-like domain-containing protein</fullName>
    </recommendedName>
</protein>
<dbReference type="Gene3D" id="3.10.20.90">
    <property type="entry name" value="Phosphatidylinositol 3-kinase Catalytic Subunit, Chain A, domain 1"/>
    <property type="match status" value="1"/>
</dbReference>
<dbReference type="Pfam" id="PF11470">
    <property type="entry name" value="TUG-UBL1"/>
    <property type="match status" value="1"/>
</dbReference>
<evidence type="ECO:0000256" key="1">
    <source>
        <dbReference type="SAM" id="MobiDB-lite"/>
    </source>
</evidence>
<gene>
    <name evidence="3" type="ORF">WICMUC_003754</name>
</gene>
<dbReference type="GO" id="GO:0005634">
    <property type="term" value="C:nucleus"/>
    <property type="evidence" value="ECO:0007669"/>
    <property type="project" value="TreeGrafter"/>
</dbReference>
<dbReference type="EMBL" id="JAEUBF010001028">
    <property type="protein sequence ID" value="KAH3673294.1"/>
    <property type="molecule type" value="Genomic_DNA"/>
</dbReference>
<sequence>MSSITILYELRSIKTKVSPSTAISDILSKAIVSFKLSGSNYALYYNDAILPLNLPFRLANLPHGGKLTLKAIDSVGDTEINLKIQLVNSPFEKSTIIKRINNNEKLSSLLRSIEKEVQNDIIGKFRVIVQNMVNVLDIDGELIGDQSLKDFGNDNNSVLRLTFLDYEKPDVIDDKETQEKNLNKLSNVVNPIPSKDSSAKIERGEDIENDIELENVDSNVDSNVNSVTELSSDQVMTPTIAVFKQSLKPNSSPLTHSIPAESTYNLTVPQLKQYQQMLSNKAHETLKQKQLKKLKIEENKQKIKQIFIRLKFDNLIIVEFNIDSHKTKSDLYAFIKNELLVNEHIRFNLYLPHPLQIISVNDDILVDTFDVRNLVLFKSEVEDVLKPKYLQNSKQLEELEDVKLDAQRQEWSDSEDDDTRKQIPKGELSRPPIISKNERILGEPPKDKESKLKSFLKLSKK</sequence>
<feature type="region of interest" description="Disordered" evidence="1">
    <location>
        <begin position="405"/>
        <end position="461"/>
    </location>
</feature>
<dbReference type="GO" id="GO:0012506">
    <property type="term" value="C:vesicle membrane"/>
    <property type="evidence" value="ECO:0007669"/>
    <property type="project" value="TreeGrafter"/>
</dbReference>
<dbReference type="SUPFAM" id="SSF54236">
    <property type="entry name" value="Ubiquitin-like"/>
    <property type="match status" value="1"/>
</dbReference>
<evidence type="ECO:0000313" key="4">
    <source>
        <dbReference type="Proteomes" id="UP000769528"/>
    </source>
</evidence>
<reference evidence="3" key="2">
    <citation type="submission" date="2021-01" db="EMBL/GenBank/DDBJ databases">
        <authorList>
            <person name="Schikora-Tamarit M.A."/>
        </authorList>
    </citation>
    <scope>NUCLEOTIDE SEQUENCE</scope>
    <source>
        <strain evidence="3">CBS6341</strain>
    </source>
</reference>
<accession>A0A9P8TC47</accession>